<keyword evidence="2" id="KW-1185">Reference proteome</keyword>
<protein>
    <submittedName>
        <fullName evidence="1">Uncharacterized protein</fullName>
    </submittedName>
</protein>
<evidence type="ECO:0000313" key="1">
    <source>
        <dbReference type="EMBL" id="BDE06516.1"/>
    </source>
</evidence>
<dbReference type="Pfam" id="PF19562">
    <property type="entry name" value="DUF6084"/>
    <property type="match status" value="1"/>
</dbReference>
<gene>
    <name evidence="1" type="ORF">WPS_17920</name>
</gene>
<dbReference type="RefSeq" id="WP_317997468.1">
    <property type="nucleotide sequence ID" value="NZ_AP025523.1"/>
</dbReference>
<dbReference type="KEGG" id="vab:WPS_17920"/>
<dbReference type="AlphaFoldDB" id="A0AAN1XXP2"/>
<dbReference type="Proteomes" id="UP001317532">
    <property type="component" value="Chromosome"/>
</dbReference>
<dbReference type="EMBL" id="AP025523">
    <property type="protein sequence ID" value="BDE06516.1"/>
    <property type="molecule type" value="Genomic_DNA"/>
</dbReference>
<reference evidence="1 2" key="1">
    <citation type="journal article" date="2022" name="ISME Commun">
        <title>Vulcanimicrobium alpinus gen. nov. sp. nov., the first cultivated representative of the candidate phylum 'Eremiobacterota', is a metabolically versatile aerobic anoxygenic phototroph.</title>
        <authorList>
            <person name="Yabe S."/>
            <person name="Muto K."/>
            <person name="Abe K."/>
            <person name="Yokota A."/>
            <person name="Staudigel H."/>
            <person name="Tebo B.M."/>
        </authorList>
    </citation>
    <scope>NUCLEOTIDE SEQUENCE [LARGE SCALE GENOMIC DNA]</scope>
    <source>
        <strain evidence="1 2">WC8-2</strain>
    </source>
</reference>
<name>A0AAN1XXP2_UNVUL</name>
<dbReference type="InterPro" id="IPR045730">
    <property type="entry name" value="DUF6084"/>
</dbReference>
<accession>A0AAN1XXP2</accession>
<sequence>MSALAFAVEGARGEPYAAAPTIVLDVRVTESTGTPIAAIALRTQVRLEPQRRRYDGGESVRLEELFGEPRRYGETLRSMLWMHVASTVTAFREATTFTLPLTASYDFDVAANKYLSGLAGGVIPLALHFSGMVFVEHAGGVSTEMVPWACEAAYALPVSVWRDAVDACFPNAAWLRVQRELFDDLREFRSAQRLTSWDATLARLLALAKVER</sequence>
<evidence type="ECO:0000313" key="2">
    <source>
        <dbReference type="Proteomes" id="UP001317532"/>
    </source>
</evidence>
<organism evidence="1 2">
    <name type="scientific">Vulcanimicrobium alpinum</name>
    <dbReference type="NCBI Taxonomy" id="3016050"/>
    <lineage>
        <taxon>Bacteria</taxon>
        <taxon>Bacillati</taxon>
        <taxon>Vulcanimicrobiota</taxon>
        <taxon>Vulcanimicrobiia</taxon>
        <taxon>Vulcanimicrobiales</taxon>
        <taxon>Vulcanimicrobiaceae</taxon>
        <taxon>Vulcanimicrobium</taxon>
    </lineage>
</organism>
<proteinExistence type="predicted"/>